<dbReference type="OrthoDB" id="1927959at2759"/>
<evidence type="ECO:0000256" key="5">
    <source>
        <dbReference type="SAM" id="MobiDB-lite"/>
    </source>
</evidence>
<protein>
    <submittedName>
        <fullName evidence="7">NAC transcription factor 056</fullName>
    </submittedName>
</protein>
<dbReference type="PROSITE" id="PS51005">
    <property type="entry name" value="NAC"/>
    <property type="match status" value="1"/>
</dbReference>
<reference evidence="7" key="2">
    <citation type="journal article" date="2015" name="PLoS ONE">
        <title>Genome-Wide Analysis of the NAC Gene Family in Physic Nut (Jatropha curcas L.).</title>
        <authorList>
            <person name="Wu Z."/>
            <person name="Xu X."/>
            <person name="Xiong W."/>
            <person name="Wu P."/>
            <person name="Chen Y."/>
            <person name="Li M."/>
            <person name="Wu G."/>
            <person name="Jiang H."/>
        </authorList>
    </citation>
    <scope>NUCLEOTIDE SEQUENCE</scope>
</reference>
<keyword evidence="2" id="KW-0238">DNA-binding</keyword>
<dbReference type="EMBL" id="KC775334">
    <property type="protein sequence ID" value="AGL39712.1"/>
    <property type="molecule type" value="Genomic_DNA"/>
</dbReference>
<reference evidence="8 9" key="1">
    <citation type="journal article" date="2014" name="PLoS ONE">
        <title>Global Analysis of Gene Expression Profiles in Physic Nut (Jatropha curcas L.) Seedlings Exposed to Salt Stress.</title>
        <authorList>
            <person name="Zhang L."/>
            <person name="Zhang C."/>
            <person name="Wu P."/>
            <person name="Chen Y."/>
            <person name="Li M."/>
            <person name="Jiang H."/>
            <person name="Wu G."/>
        </authorList>
    </citation>
    <scope>NUCLEOTIDE SEQUENCE [LARGE SCALE GENOMIC DNA]</scope>
    <source>
        <strain evidence="9">cv. GZQX0401</strain>
        <tissue evidence="8">Young leaves</tissue>
    </source>
</reference>
<sequence length="438" mass="49578">MENQPKRGDTVTNPKYNTAINQSHCPSTYLLSYPTATDLYYPDTYIHNPVVNNVYDNIGNDNSRNCTNTNTIVASASADVDNGGFRSLVDKEEAFLDSLPAGYRFRPYDAELVGCYLKGKINNETLPPNRIREVELYKHNPDYLAANYKSGGENEWYFFTPRDRKYPNGDRPSRAAGDGYWKATGADKPVKIGGVTVGFRRALVFYKGKPAKGHKTNWIMHEYRANEPHNKKRGGENNMKLDDWVLCRIYKKFDRAFNAPTLPRAGGLPSSKDDEHEQETISMPVAGSYEQEIYPYLDANLVTSHHFNELAQPFDEHFRYGNPSFGPVLGPNLPFQGYPKPSNEYFNVPPLQDMDTSGDFSRSDQNYDDHMLSSIAPYQHMNGSNDHMFPSIAPDPHKNDSNDHMFPSIAPDPHKNDSNDHMFPNIAPDQHENGSNCD</sequence>
<dbReference type="Pfam" id="PF02365">
    <property type="entry name" value="NAM"/>
    <property type="match status" value="1"/>
</dbReference>
<evidence type="ECO:0000259" key="6">
    <source>
        <dbReference type="PROSITE" id="PS51005"/>
    </source>
</evidence>
<evidence type="ECO:0000256" key="4">
    <source>
        <dbReference type="ARBA" id="ARBA00023242"/>
    </source>
</evidence>
<dbReference type="GO" id="GO:0003677">
    <property type="term" value="F:DNA binding"/>
    <property type="evidence" value="ECO:0007669"/>
    <property type="project" value="UniProtKB-KW"/>
</dbReference>
<accession>R4N5R2</accession>
<dbReference type="SUPFAM" id="SSF101941">
    <property type="entry name" value="NAC domain"/>
    <property type="match status" value="1"/>
</dbReference>
<gene>
    <name evidence="8" type="ORF">JCGZ_23326</name>
</gene>
<evidence type="ECO:0000313" key="8">
    <source>
        <dbReference type="EMBL" id="KDP23493.1"/>
    </source>
</evidence>
<dbReference type="Proteomes" id="UP000027138">
    <property type="component" value="Unassembled WGS sequence"/>
</dbReference>
<keyword evidence="4" id="KW-0539">Nucleus</keyword>
<evidence type="ECO:0000313" key="9">
    <source>
        <dbReference type="Proteomes" id="UP000027138"/>
    </source>
</evidence>
<dbReference type="PANTHER" id="PTHR31719">
    <property type="entry name" value="NAC TRANSCRIPTION FACTOR 56"/>
    <property type="match status" value="1"/>
</dbReference>
<feature type="domain" description="NAC" evidence="6">
    <location>
        <begin position="99"/>
        <end position="252"/>
    </location>
</feature>
<evidence type="ECO:0000256" key="2">
    <source>
        <dbReference type="ARBA" id="ARBA00023125"/>
    </source>
</evidence>
<dbReference type="GO" id="GO:0006355">
    <property type="term" value="P:regulation of DNA-templated transcription"/>
    <property type="evidence" value="ECO:0007669"/>
    <property type="project" value="InterPro"/>
</dbReference>
<dbReference type="STRING" id="180498.R4N5R2"/>
<dbReference type="KEGG" id="jcu:105647828"/>
<dbReference type="InterPro" id="IPR036093">
    <property type="entry name" value="NAC_dom_sf"/>
</dbReference>
<name>R4N5R2_JATCU</name>
<dbReference type="EMBL" id="KK915213">
    <property type="protein sequence ID" value="KDP23493.1"/>
    <property type="molecule type" value="Genomic_DNA"/>
</dbReference>
<evidence type="ECO:0000256" key="1">
    <source>
        <dbReference type="ARBA" id="ARBA00023015"/>
    </source>
</evidence>
<keyword evidence="1" id="KW-0805">Transcription regulation</keyword>
<dbReference type="Gene3D" id="2.170.150.80">
    <property type="entry name" value="NAC domain"/>
    <property type="match status" value="1"/>
</dbReference>
<feature type="region of interest" description="Disordered" evidence="5">
    <location>
        <begin position="385"/>
        <end position="438"/>
    </location>
</feature>
<keyword evidence="3" id="KW-0804">Transcription</keyword>
<keyword evidence="9" id="KW-1185">Reference proteome</keyword>
<evidence type="ECO:0000313" key="7">
    <source>
        <dbReference type="EMBL" id="AGL39712.1"/>
    </source>
</evidence>
<dbReference type="InterPro" id="IPR003441">
    <property type="entry name" value="NAC-dom"/>
</dbReference>
<evidence type="ECO:0000256" key="3">
    <source>
        <dbReference type="ARBA" id="ARBA00023163"/>
    </source>
</evidence>
<dbReference type="AlphaFoldDB" id="R4N5R2"/>
<dbReference type="PANTHER" id="PTHR31719:SF160">
    <property type="entry name" value="NAC TRANSCRIPTION FACTOR 29-LIKE"/>
    <property type="match status" value="1"/>
</dbReference>
<organism evidence="7">
    <name type="scientific">Jatropha curcas</name>
    <name type="common">Barbados nut</name>
    <dbReference type="NCBI Taxonomy" id="180498"/>
    <lineage>
        <taxon>Eukaryota</taxon>
        <taxon>Viridiplantae</taxon>
        <taxon>Streptophyta</taxon>
        <taxon>Embryophyta</taxon>
        <taxon>Tracheophyta</taxon>
        <taxon>Spermatophyta</taxon>
        <taxon>Magnoliopsida</taxon>
        <taxon>eudicotyledons</taxon>
        <taxon>Gunneridae</taxon>
        <taxon>Pentapetalae</taxon>
        <taxon>rosids</taxon>
        <taxon>fabids</taxon>
        <taxon>Malpighiales</taxon>
        <taxon>Euphorbiaceae</taxon>
        <taxon>Crotonoideae</taxon>
        <taxon>Jatropheae</taxon>
        <taxon>Jatropha</taxon>
    </lineage>
</organism>
<proteinExistence type="predicted"/>